<evidence type="ECO:0000259" key="8">
    <source>
        <dbReference type="Pfam" id="PF18402"/>
    </source>
</evidence>
<evidence type="ECO:0000259" key="7">
    <source>
        <dbReference type="Pfam" id="PF18401"/>
    </source>
</evidence>
<evidence type="ECO:0000313" key="10">
    <source>
        <dbReference type="EMBL" id="EJK45570.1"/>
    </source>
</evidence>
<evidence type="ECO:0000256" key="1">
    <source>
        <dbReference type="ARBA" id="ARBA00001913"/>
    </source>
</evidence>
<keyword evidence="5" id="KW-0325">Glycoprotein</keyword>
<keyword evidence="4" id="KW-0256">Endoplasmic reticulum</keyword>
<dbReference type="InterPro" id="IPR009448">
    <property type="entry name" value="UDP-g_GGtrans"/>
</dbReference>
<feature type="compositionally biased region" description="Basic and acidic residues" evidence="6">
    <location>
        <begin position="339"/>
        <end position="349"/>
    </location>
</feature>
<evidence type="ECO:0000256" key="5">
    <source>
        <dbReference type="ARBA" id="ARBA00023180"/>
    </source>
</evidence>
<feature type="compositionally biased region" description="Acidic residues" evidence="6">
    <location>
        <begin position="325"/>
        <end position="337"/>
    </location>
</feature>
<dbReference type="Gene3D" id="3.90.550.10">
    <property type="entry name" value="Spore Coat Polysaccharide Biosynthesis Protein SpsA, Chain A"/>
    <property type="match status" value="1"/>
</dbReference>
<keyword evidence="3" id="KW-0732">Signal</keyword>
<keyword evidence="11" id="KW-1185">Reference proteome</keyword>
<protein>
    <recommendedName>
        <fullName evidence="12">UDP-glucose:glycoprotein glucosyltransferase</fullName>
    </recommendedName>
</protein>
<dbReference type="Pfam" id="PF18401">
    <property type="entry name" value="Thioredoxin_13"/>
    <property type="match status" value="1"/>
</dbReference>
<dbReference type="GO" id="GO:0003980">
    <property type="term" value="F:UDP-glucose:glycoprotein glucosyltransferase activity"/>
    <property type="evidence" value="ECO:0007669"/>
    <property type="project" value="InterPro"/>
</dbReference>
<proteinExistence type="predicted"/>
<dbReference type="Proteomes" id="UP000266841">
    <property type="component" value="Unassembled WGS sequence"/>
</dbReference>
<dbReference type="GO" id="GO:0005788">
    <property type="term" value="C:endoplasmic reticulum lumen"/>
    <property type="evidence" value="ECO:0007669"/>
    <property type="project" value="UniProtKB-SubCell"/>
</dbReference>
<feature type="domain" description="Glucosyltransferase 24 catalytic" evidence="9">
    <location>
        <begin position="1434"/>
        <end position="1723"/>
    </location>
</feature>
<evidence type="ECO:0000256" key="2">
    <source>
        <dbReference type="ARBA" id="ARBA00004319"/>
    </source>
</evidence>
<evidence type="ECO:0000313" key="11">
    <source>
        <dbReference type="Proteomes" id="UP000266841"/>
    </source>
</evidence>
<comment type="caution">
    <text evidence="10">The sequence shown here is derived from an EMBL/GenBank/DDBJ whole genome shotgun (WGS) entry which is preliminary data.</text>
</comment>
<dbReference type="EMBL" id="AGNL01048414">
    <property type="protein sequence ID" value="EJK45570.1"/>
    <property type="molecule type" value="Genomic_DNA"/>
</dbReference>
<feature type="domain" description="UGGT thioredoxin-like" evidence="8">
    <location>
        <begin position="583"/>
        <end position="835"/>
    </location>
</feature>
<reference evidence="10 11" key="1">
    <citation type="journal article" date="2012" name="Genome Biol.">
        <title>Genome and low-iron response of an oceanic diatom adapted to chronic iron limitation.</title>
        <authorList>
            <person name="Lommer M."/>
            <person name="Specht M."/>
            <person name="Roy A.S."/>
            <person name="Kraemer L."/>
            <person name="Andreson R."/>
            <person name="Gutowska M.A."/>
            <person name="Wolf J."/>
            <person name="Bergner S.V."/>
            <person name="Schilhabel M.B."/>
            <person name="Klostermeier U.C."/>
            <person name="Beiko R.G."/>
            <person name="Rosenstiel P."/>
            <person name="Hippler M."/>
            <person name="Laroche J."/>
        </authorList>
    </citation>
    <scope>NUCLEOTIDE SEQUENCE [LARGE SCALE GENOMIC DNA]</scope>
    <source>
        <strain evidence="10 11">CCMP1005</strain>
    </source>
</reference>
<evidence type="ECO:0000259" key="9">
    <source>
        <dbReference type="Pfam" id="PF18404"/>
    </source>
</evidence>
<dbReference type="OMA" id="YWQLRAN"/>
<dbReference type="eggNOG" id="KOG1879">
    <property type="taxonomic scope" value="Eukaryota"/>
</dbReference>
<dbReference type="CDD" id="cd06432">
    <property type="entry name" value="GT8_HUGT1_C_like"/>
    <property type="match status" value="1"/>
</dbReference>
<gene>
    <name evidence="10" type="ORF">THAOC_35806</name>
</gene>
<dbReference type="InterPro" id="IPR040694">
    <property type="entry name" value="UGGT_TRXL_2"/>
</dbReference>
<dbReference type="InterPro" id="IPR040692">
    <property type="entry name" value="UGGT_TRXL_3"/>
</dbReference>
<comment type="cofactor">
    <cofactor evidence="1">
        <name>Ca(2+)</name>
        <dbReference type="ChEBI" id="CHEBI:29108"/>
    </cofactor>
</comment>
<dbReference type="PANTHER" id="PTHR11226:SF0">
    <property type="entry name" value="UDP-GLUCOSE:GLYCOPROTEIN GLUCOSYLTRANSFERASE"/>
    <property type="match status" value="1"/>
</dbReference>
<dbReference type="GO" id="GO:0051082">
    <property type="term" value="F:unfolded protein binding"/>
    <property type="evidence" value="ECO:0007669"/>
    <property type="project" value="TreeGrafter"/>
</dbReference>
<dbReference type="PANTHER" id="PTHR11226">
    <property type="entry name" value="UDP-GLUCOSE GLYCOPROTEIN:GLUCOSYLTRANSFERASE"/>
    <property type="match status" value="1"/>
</dbReference>
<organism evidence="10 11">
    <name type="scientific">Thalassiosira oceanica</name>
    <name type="common">Marine diatom</name>
    <dbReference type="NCBI Taxonomy" id="159749"/>
    <lineage>
        <taxon>Eukaryota</taxon>
        <taxon>Sar</taxon>
        <taxon>Stramenopiles</taxon>
        <taxon>Ochrophyta</taxon>
        <taxon>Bacillariophyta</taxon>
        <taxon>Coscinodiscophyceae</taxon>
        <taxon>Thalassiosirophycidae</taxon>
        <taxon>Thalassiosirales</taxon>
        <taxon>Thalassiosiraceae</taxon>
        <taxon>Thalassiosira</taxon>
    </lineage>
</organism>
<accession>K0R168</accession>
<evidence type="ECO:0000256" key="3">
    <source>
        <dbReference type="ARBA" id="ARBA00022729"/>
    </source>
</evidence>
<name>K0R168_THAOC</name>
<dbReference type="Pfam" id="PF06427">
    <property type="entry name" value="UDP-g_GGTase"/>
    <property type="match status" value="1"/>
</dbReference>
<dbReference type="GO" id="GO:0036503">
    <property type="term" value="P:ERAD pathway"/>
    <property type="evidence" value="ECO:0007669"/>
    <property type="project" value="TreeGrafter"/>
</dbReference>
<evidence type="ECO:0000256" key="6">
    <source>
        <dbReference type="SAM" id="MobiDB-lite"/>
    </source>
</evidence>
<dbReference type="InterPro" id="IPR040497">
    <property type="entry name" value="Glyco_transf_24"/>
</dbReference>
<evidence type="ECO:0008006" key="12">
    <source>
        <dbReference type="Google" id="ProtNLM"/>
    </source>
</evidence>
<feature type="non-terminal residue" evidence="10">
    <location>
        <position position="1"/>
    </location>
</feature>
<dbReference type="Pfam" id="PF18404">
    <property type="entry name" value="Glyco_transf_24"/>
    <property type="match status" value="1"/>
</dbReference>
<feature type="region of interest" description="Disordered" evidence="6">
    <location>
        <begin position="322"/>
        <end position="349"/>
    </location>
</feature>
<dbReference type="OrthoDB" id="27683at2759"/>
<dbReference type="InterPro" id="IPR029044">
    <property type="entry name" value="Nucleotide-diphossugar_trans"/>
</dbReference>
<dbReference type="Pfam" id="PF18402">
    <property type="entry name" value="Thioredoxin_14"/>
    <property type="match status" value="1"/>
</dbReference>
<sequence length="1737" mass="192411">AGWLGLFDEKEEKGLPGGENKNAARTLSSFEDYSRGLSKDTPVNPLGRRDVEVSVKTGWPTTVFSPLCEAWSYLDAGSSDKNSLSWKYLDVFADLGGSESLDRWIDEPKDEYSWGVHNSSLLALEVAAKVDIGALDHNLLPLALSLRAHSPHCEMHRSLARDASISFGLYNTSEPGNLPDAFAIISKTGVDEITNQTKVMAAQVVMDGVLVSNAIESLHSIGDDSRHIAAGYSKLLLPLSDEIVNPGSDSDGGASAVVYGQVGTSAFASMYQSFKNSNIAFVVRHMGYIQYEEDSPTSPKASRTKLQGYGVRLDIRNIEYKAFDEPDDGNDDSDVDLSDAGHDPSEASRDEYLAGINLHRILRRLEADGRLPLDTDLNAMQTGIIQSQRAQQRYESIIPPAWQRRPLSMQATTIVLSSPDPLGTLKGLSQNLPSIAHFLASVRVPPSLEKLAEDATALASRVGAVSPGWGDAAFGLYVNSNPVDVERPSFNVFQLLSVIREEDKKLRELESRVRPVLKFASESLGSSSDWKTLLAVRNAMDMGMDKLKQIGNNLSGAMVESELYGDKELPVSKKYRIDVGRGGKNAVLYLNDIEKDPEYRSWPSSLQEMLMRSQYGGAPTVRRNLFTLLVVMDPASGVAQPSLSVAAQLMNSQVPLRIGVLIVNENDVANGLASPHPSWNDGQRRFHARDSSLILRFLAKEFGGLTSFSCLVQMSHMSDTDITVSEYIDKHVAFLNEMGVVQGMGVRYNLEAIVKSGKIDSVTKRIDITYEQAVSFASDKLIAPGMSFFNGLPLPDASDRESFGAAVNEIFSYEQQNIMELVVKGIISDGPKSVYAAVLRKGDNLFKQFHPLLRESEGVYFALDSSELDSDVDSLLVPSSPSISLEEVRALYLIEAFVDFESTEGVGAAIALLDINISPPEAWYESKTAVASKISPSGPVESPGGLAMFNILRSVSQFNASDVKAALLSLLPGNFDSTSDVAAVINQLEQVDKEVRQKLIDVVSVEHTKVSPSPRPEKNFYIANGRVFVPPKGRSISISDIEMLIDLEYDLSSAFSHLVLPKLVGEVTVGGGIPPATYLAMGKAASVLFEMLSQPTSRVQDFTSVFDSVDEDSPLFFSWNEESDDEHLQVLQVKVSCILDPLTEPTQRVAPILMAIRDSLKIPLRLLLAPRLTVSNELPLSSYYRFVVDADSEDPKASFHNLPTNHLLTLRMDVPEIFDVQQSSAVEDADNLRCIPPFGCGDKAHLLAKGQVPKEGAQAGPTRIEYQLKNLLFFGQCHDLLKNTSPNGLQLTLDRSSIINPSSPSAVEIDGKGVISSSLPSASMGSRKEHADTLVMKTVGYWQLRANPGVWELKIAKHSRGSQIFDMVEGTATATGRLKLKRSQKMESKTLSMKDFTNQGRVLTVLRKKGFEQTELYEENTLESTEPQTRVDTVHVFSLATGHAYERLLKIMMLSVTKRTTSPVKFWLFENFLSPSFKSSAKYMAEQIGCEVTFVTYKWPEWLRGQSEKQRLIWGYKILFLDVLFPLSVKKIIYVDAEAKIPRDKSRSPDFSHVYSLQVIRGDLTELANLDLEGAPYGYTPMCDSRVENRGYAFWRTGFWEAHLRGKPYHISALYVVDLERFRRELVGDKLRAIYQQLSADPNSLANLDQDLPNYAQHEVRIFSLPQKWLWCESWCSDETKIDAMTIDLCNNPEHKEAKITMAKRIISGPLFEESWEELDKMVGQYDKEYLDNSKTR</sequence>
<feature type="domain" description="UGGT thioredoxin-like" evidence="7">
    <location>
        <begin position="401"/>
        <end position="510"/>
    </location>
</feature>
<dbReference type="GO" id="GO:0018279">
    <property type="term" value="P:protein N-linked glycosylation via asparagine"/>
    <property type="evidence" value="ECO:0007669"/>
    <property type="project" value="TreeGrafter"/>
</dbReference>
<comment type="subcellular location">
    <subcellularLocation>
        <location evidence="2">Endoplasmic reticulum lumen</location>
    </subcellularLocation>
</comment>
<dbReference type="UniPathway" id="UPA00378"/>
<evidence type="ECO:0000256" key="4">
    <source>
        <dbReference type="ARBA" id="ARBA00022824"/>
    </source>
</evidence>
<dbReference type="SUPFAM" id="SSF53448">
    <property type="entry name" value="Nucleotide-diphospho-sugar transferases"/>
    <property type="match status" value="1"/>
</dbReference>